<keyword evidence="2 4" id="KW-0808">Transferase</keyword>
<evidence type="ECO:0008006" key="9">
    <source>
        <dbReference type="Google" id="ProtNLM"/>
    </source>
</evidence>
<evidence type="ECO:0000259" key="5">
    <source>
        <dbReference type="Pfam" id="PF00195"/>
    </source>
</evidence>
<evidence type="ECO:0000259" key="6">
    <source>
        <dbReference type="Pfam" id="PF02797"/>
    </source>
</evidence>
<dbReference type="PANTHER" id="PTHR11877:SF14">
    <property type="entry name" value="CHALCONE SYNTHASE"/>
    <property type="match status" value="1"/>
</dbReference>
<dbReference type="CDD" id="cd00831">
    <property type="entry name" value="CHS_like"/>
    <property type="match status" value="1"/>
</dbReference>
<dbReference type="Proteomes" id="UP001633002">
    <property type="component" value="Unassembled WGS sequence"/>
</dbReference>
<gene>
    <name evidence="7" type="ORF">R1sor_011344</name>
</gene>
<dbReference type="InterPro" id="IPR001099">
    <property type="entry name" value="Chalcone/stilbene_synt_N"/>
</dbReference>
<organism evidence="7 8">
    <name type="scientific">Riccia sorocarpa</name>
    <dbReference type="NCBI Taxonomy" id="122646"/>
    <lineage>
        <taxon>Eukaryota</taxon>
        <taxon>Viridiplantae</taxon>
        <taxon>Streptophyta</taxon>
        <taxon>Embryophyta</taxon>
        <taxon>Marchantiophyta</taxon>
        <taxon>Marchantiopsida</taxon>
        <taxon>Marchantiidae</taxon>
        <taxon>Marchantiales</taxon>
        <taxon>Ricciaceae</taxon>
        <taxon>Riccia</taxon>
    </lineage>
</organism>
<dbReference type="AlphaFoldDB" id="A0ABD3I0Z9"/>
<sequence>MAAVEFAESSNVPRERTSRYYRKERIEAMRAVLAQTKLNKPRPGLPSHQHERGIGPATVLAIGTAHPPTPFEQATYPDFYFEVTGCSDNTALKNRFRRICDRSGIDTRYFHMTQKLLQENPSICSYMDDSLDARQDIAIKEVPRLAERAAIKALQDWGQSRSSITHVVFATTSGINMPGADLALSRLLGLRPTVNRVMLYQQGSLGGSTAMRVAKDLAENNKGARVLTVVSEITCFTFRAPNEEHLDNLIGASICSDGASALIIGSDPKPGLETPLYEIHWCGQTILPESDGAIEARLSQAGLIYHLMQDVPRLMSRNSQSILSEALEVADFPEWNDIFWAVHPGGKTVLDEIERTLHLHPDKLEATREVLRNYGSMQGASVLFILEQLRKRSVELEHPTTGEGCEWGLVIGIGPGLTVEVTVLRSCPTFG</sequence>
<dbReference type="EMBL" id="JBJQOH010000002">
    <property type="protein sequence ID" value="KAL3697268.1"/>
    <property type="molecule type" value="Genomic_DNA"/>
</dbReference>
<evidence type="ECO:0000256" key="1">
    <source>
        <dbReference type="ARBA" id="ARBA00005531"/>
    </source>
</evidence>
<accession>A0ABD3I0Z9</accession>
<dbReference type="GO" id="GO:0016746">
    <property type="term" value="F:acyltransferase activity"/>
    <property type="evidence" value="ECO:0007669"/>
    <property type="project" value="UniProtKB-KW"/>
</dbReference>
<dbReference type="PANTHER" id="PTHR11877">
    <property type="entry name" value="HYDROXYMETHYLGLUTARYL-COA SYNTHASE"/>
    <property type="match status" value="1"/>
</dbReference>
<comment type="similarity">
    <text evidence="1 4">Belongs to the thiolase-like superfamily. Chalcone/stilbene synthases family.</text>
</comment>
<evidence type="ECO:0000313" key="7">
    <source>
        <dbReference type="EMBL" id="KAL3697268.1"/>
    </source>
</evidence>
<dbReference type="Gene3D" id="3.40.47.10">
    <property type="match status" value="2"/>
</dbReference>
<name>A0ABD3I0Z9_9MARC</name>
<dbReference type="Pfam" id="PF02797">
    <property type="entry name" value="Chal_sti_synt_C"/>
    <property type="match status" value="1"/>
</dbReference>
<dbReference type="FunFam" id="3.40.47.10:FF:000014">
    <property type="entry name" value="Chalcone synthase 1"/>
    <property type="match status" value="1"/>
</dbReference>
<evidence type="ECO:0000256" key="3">
    <source>
        <dbReference type="ARBA" id="ARBA00023315"/>
    </source>
</evidence>
<keyword evidence="8" id="KW-1185">Reference proteome</keyword>
<comment type="caution">
    <text evidence="7">The sequence shown here is derived from an EMBL/GenBank/DDBJ whole genome shotgun (WGS) entry which is preliminary data.</text>
</comment>
<dbReference type="Pfam" id="PF00195">
    <property type="entry name" value="Chal_sti_synt_N"/>
    <property type="match status" value="1"/>
</dbReference>
<reference evidence="7 8" key="1">
    <citation type="submission" date="2024-09" db="EMBL/GenBank/DDBJ databases">
        <title>Chromosome-scale assembly of Riccia sorocarpa.</title>
        <authorList>
            <person name="Paukszto L."/>
        </authorList>
    </citation>
    <scope>NUCLEOTIDE SEQUENCE [LARGE SCALE GENOMIC DNA]</scope>
    <source>
        <strain evidence="7">LP-2024</strain>
        <tissue evidence="7">Aerial parts of the thallus</tissue>
    </source>
</reference>
<dbReference type="InterPro" id="IPR011141">
    <property type="entry name" value="Polyketide_synthase_type-III"/>
</dbReference>
<dbReference type="PIRSF" id="PIRSF000451">
    <property type="entry name" value="PKS_III"/>
    <property type="match status" value="1"/>
</dbReference>
<keyword evidence="3 4" id="KW-0012">Acyltransferase</keyword>
<evidence type="ECO:0000256" key="2">
    <source>
        <dbReference type="ARBA" id="ARBA00022679"/>
    </source>
</evidence>
<evidence type="ECO:0000256" key="4">
    <source>
        <dbReference type="RuleBase" id="RU003633"/>
    </source>
</evidence>
<dbReference type="InterPro" id="IPR016039">
    <property type="entry name" value="Thiolase-like"/>
</dbReference>
<dbReference type="InterPro" id="IPR012328">
    <property type="entry name" value="Chalcone/stilbene_synt_C"/>
</dbReference>
<proteinExistence type="inferred from homology"/>
<evidence type="ECO:0000313" key="8">
    <source>
        <dbReference type="Proteomes" id="UP001633002"/>
    </source>
</evidence>
<feature type="domain" description="Chalcone/stilbene synthase C-terminal" evidence="6">
    <location>
        <begin position="278"/>
        <end position="428"/>
    </location>
</feature>
<dbReference type="FunFam" id="3.40.47.10:FF:000025">
    <property type="entry name" value="Chalcone synthase 2"/>
    <property type="match status" value="1"/>
</dbReference>
<protein>
    <recommendedName>
        <fullName evidence="9">Chalcone synthase</fullName>
    </recommendedName>
</protein>
<feature type="domain" description="Chalcone/stilbene synthase N-terminal" evidence="5">
    <location>
        <begin position="50"/>
        <end position="268"/>
    </location>
</feature>
<dbReference type="SUPFAM" id="SSF53901">
    <property type="entry name" value="Thiolase-like"/>
    <property type="match status" value="2"/>
</dbReference>